<protein>
    <submittedName>
        <fullName evidence="1">Uncharacterized protein</fullName>
    </submittedName>
</protein>
<comment type="caution">
    <text evidence="1">The sequence shown here is derived from an EMBL/GenBank/DDBJ whole genome shotgun (WGS) entry which is preliminary data.</text>
</comment>
<dbReference type="AlphaFoldDB" id="A0A1R2C0M0"/>
<dbReference type="EMBL" id="MPUH01000339">
    <property type="protein sequence ID" value="OMJ82485.1"/>
    <property type="molecule type" value="Genomic_DNA"/>
</dbReference>
<reference evidence="1 2" key="1">
    <citation type="submission" date="2016-11" db="EMBL/GenBank/DDBJ databases">
        <title>The macronuclear genome of Stentor coeruleus: a giant cell with tiny introns.</title>
        <authorList>
            <person name="Slabodnick M."/>
            <person name="Ruby J.G."/>
            <person name="Reiff S.B."/>
            <person name="Swart E.C."/>
            <person name="Gosai S."/>
            <person name="Prabakaran S."/>
            <person name="Witkowska E."/>
            <person name="Larue G.E."/>
            <person name="Fisher S."/>
            <person name="Freeman R.M."/>
            <person name="Gunawardena J."/>
            <person name="Chu W."/>
            <person name="Stover N.A."/>
            <person name="Gregory B.D."/>
            <person name="Nowacki M."/>
            <person name="Derisi J."/>
            <person name="Roy S.W."/>
            <person name="Marshall W.F."/>
            <person name="Sood P."/>
        </authorList>
    </citation>
    <scope>NUCLEOTIDE SEQUENCE [LARGE SCALE GENOMIC DNA]</scope>
    <source>
        <strain evidence="1">WM001</strain>
    </source>
</reference>
<evidence type="ECO:0000313" key="1">
    <source>
        <dbReference type="EMBL" id="OMJ82485.1"/>
    </source>
</evidence>
<gene>
    <name evidence="1" type="ORF">SteCoe_16835</name>
</gene>
<keyword evidence="2" id="KW-1185">Reference proteome</keyword>
<proteinExistence type="predicted"/>
<name>A0A1R2C0M0_9CILI</name>
<organism evidence="1 2">
    <name type="scientific">Stentor coeruleus</name>
    <dbReference type="NCBI Taxonomy" id="5963"/>
    <lineage>
        <taxon>Eukaryota</taxon>
        <taxon>Sar</taxon>
        <taxon>Alveolata</taxon>
        <taxon>Ciliophora</taxon>
        <taxon>Postciliodesmatophora</taxon>
        <taxon>Heterotrichea</taxon>
        <taxon>Heterotrichida</taxon>
        <taxon>Stentoridae</taxon>
        <taxon>Stentor</taxon>
    </lineage>
</organism>
<evidence type="ECO:0000313" key="2">
    <source>
        <dbReference type="Proteomes" id="UP000187209"/>
    </source>
</evidence>
<sequence length="251" mass="28725">MELFSRVNTEKRHLYGENGILGHRRAISTTLAIKKTPGSGHRRTYSNTSSDFKAIFCTSPQLLKQLEQINIQTDIQPKIPSSFLRFLDDSLEYFTKNTLPSKFQSTKVKLKNEISLLTSSITELQQEQIKLISEKTEIKSQIKQEIEWKKNSDVFLNKFKKKTNELEIALKKNQEELKYEKSVTMDLNSKIEAFSKEMDRGIFTSLQIETIEEFAVIKGKKKSLYGEIAKTFSLTPSAQCLNNKSGSISPV</sequence>
<accession>A0A1R2C0M0</accession>
<dbReference type="Proteomes" id="UP000187209">
    <property type="component" value="Unassembled WGS sequence"/>
</dbReference>